<dbReference type="AlphaFoldDB" id="X0VV18"/>
<protein>
    <submittedName>
        <fullName evidence="1">Uncharacterized protein</fullName>
    </submittedName>
</protein>
<evidence type="ECO:0000313" key="1">
    <source>
        <dbReference type="EMBL" id="GAG22115.1"/>
    </source>
</evidence>
<reference evidence="1" key="1">
    <citation type="journal article" date="2014" name="Front. Microbiol.">
        <title>High frequency of phylogenetically diverse reductive dehalogenase-homologous genes in deep subseafloor sedimentary metagenomes.</title>
        <authorList>
            <person name="Kawai M."/>
            <person name="Futagami T."/>
            <person name="Toyoda A."/>
            <person name="Takaki Y."/>
            <person name="Nishi S."/>
            <person name="Hori S."/>
            <person name="Arai W."/>
            <person name="Tsubouchi T."/>
            <person name="Morono Y."/>
            <person name="Uchiyama I."/>
            <person name="Ito T."/>
            <person name="Fujiyama A."/>
            <person name="Inagaki F."/>
            <person name="Takami H."/>
        </authorList>
    </citation>
    <scope>NUCLEOTIDE SEQUENCE</scope>
    <source>
        <strain evidence="1">Expedition CK06-06</strain>
    </source>
</reference>
<proteinExistence type="predicted"/>
<organism evidence="1">
    <name type="scientific">marine sediment metagenome</name>
    <dbReference type="NCBI Taxonomy" id="412755"/>
    <lineage>
        <taxon>unclassified sequences</taxon>
        <taxon>metagenomes</taxon>
        <taxon>ecological metagenomes</taxon>
    </lineage>
</organism>
<accession>X0VV18</accession>
<dbReference type="EMBL" id="BARS01030464">
    <property type="protein sequence ID" value="GAG22115.1"/>
    <property type="molecule type" value="Genomic_DNA"/>
</dbReference>
<gene>
    <name evidence="1" type="ORF">S01H1_47512</name>
</gene>
<feature type="non-terminal residue" evidence="1">
    <location>
        <position position="84"/>
    </location>
</feature>
<name>X0VV18_9ZZZZ</name>
<comment type="caution">
    <text evidence="1">The sequence shown here is derived from an EMBL/GenBank/DDBJ whole genome shotgun (WGS) entry which is preliminary data.</text>
</comment>
<sequence length="84" mass="9172">MGLNTRHLHLWYQILDKRKVEDRLPDTISGTGGDRDLTYPVGSGSLNIGDCAYLTSSQQWELSKRSDGTTMPSWGVVTSTAGGD</sequence>